<dbReference type="AlphaFoldDB" id="A0A1E3P0V2"/>
<keyword evidence="5 7" id="KW-0472">Membrane</keyword>
<organism evidence="8 9">
    <name type="scientific">Wickerhamomyces anomalus (strain ATCC 58044 / CBS 1984 / NCYC 433 / NRRL Y-366-8)</name>
    <name type="common">Yeast</name>
    <name type="synonym">Hansenula anomala</name>
    <dbReference type="NCBI Taxonomy" id="683960"/>
    <lineage>
        <taxon>Eukaryota</taxon>
        <taxon>Fungi</taxon>
        <taxon>Dikarya</taxon>
        <taxon>Ascomycota</taxon>
        <taxon>Saccharomycotina</taxon>
        <taxon>Saccharomycetes</taxon>
        <taxon>Phaffomycetales</taxon>
        <taxon>Wickerhamomycetaceae</taxon>
        <taxon>Wickerhamomyces</taxon>
    </lineage>
</organism>
<feature type="transmembrane region" description="Helical" evidence="7">
    <location>
        <begin position="406"/>
        <end position="428"/>
    </location>
</feature>
<dbReference type="GeneID" id="30199346"/>
<evidence type="ECO:0000313" key="8">
    <source>
        <dbReference type="EMBL" id="ODQ58552.1"/>
    </source>
</evidence>
<reference evidence="8 9" key="1">
    <citation type="journal article" date="2016" name="Proc. Natl. Acad. Sci. U.S.A.">
        <title>Comparative genomics of biotechnologically important yeasts.</title>
        <authorList>
            <person name="Riley R."/>
            <person name="Haridas S."/>
            <person name="Wolfe K.H."/>
            <person name="Lopes M.R."/>
            <person name="Hittinger C.T."/>
            <person name="Goeker M."/>
            <person name="Salamov A.A."/>
            <person name="Wisecaver J.H."/>
            <person name="Long T.M."/>
            <person name="Calvey C.H."/>
            <person name="Aerts A.L."/>
            <person name="Barry K.W."/>
            <person name="Choi C."/>
            <person name="Clum A."/>
            <person name="Coughlan A.Y."/>
            <person name="Deshpande S."/>
            <person name="Douglass A.P."/>
            <person name="Hanson S.J."/>
            <person name="Klenk H.-P."/>
            <person name="LaButti K.M."/>
            <person name="Lapidus A."/>
            <person name="Lindquist E.A."/>
            <person name="Lipzen A.M."/>
            <person name="Meier-Kolthoff J.P."/>
            <person name="Ohm R.A."/>
            <person name="Otillar R.P."/>
            <person name="Pangilinan J.L."/>
            <person name="Peng Y."/>
            <person name="Rokas A."/>
            <person name="Rosa C.A."/>
            <person name="Scheuner C."/>
            <person name="Sibirny A.A."/>
            <person name="Slot J.C."/>
            <person name="Stielow J.B."/>
            <person name="Sun H."/>
            <person name="Kurtzman C.P."/>
            <person name="Blackwell M."/>
            <person name="Grigoriev I.V."/>
            <person name="Jeffries T.W."/>
        </authorList>
    </citation>
    <scope>NUCLEOTIDE SEQUENCE [LARGE SCALE GENOMIC DNA]</scope>
    <source>
        <strain evidence="9">ATCC 58044 / CBS 1984 / NCYC 433 / NRRL Y-366-8</strain>
    </source>
</reference>
<accession>A0A1E3P0V2</accession>
<evidence type="ECO:0000256" key="2">
    <source>
        <dbReference type="ARBA" id="ARBA00022448"/>
    </source>
</evidence>
<dbReference type="EMBL" id="KV454212">
    <property type="protein sequence ID" value="ODQ58552.1"/>
    <property type="molecule type" value="Genomic_DNA"/>
</dbReference>
<dbReference type="PANTHER" id="PTHR43791">
    <property type="entry name" value="PERMEASE-RELATED"/>
    <property type="match status" value="1"/>
</dbReference>
<evidence type="ECO:0000313" key="9">
    <source>
        <dbReference type="Proteomes" id="UP000094112"/>
    </source>
</evidence>
<evidence type="ECO:0008006" key="10">
    <source>
        <dbReference type="Google" id="ProtNLM"/>
    </source>
</evidence>
<dbReference type="InterPro" id="IPR036259">
    <property type="entry name" value="MFS_trans_sf"/>
</dbReference>
<dbReference type="OrthoDB" id="3639251at2759"/>
<name>A0A1E3P0V2_WICAA</name>
<evidence type="ECO:0000256" key="5">
    <source>
        <dbReference type="ARBA" id="ARBA00023136"/>
    </source>
</evidence>
<comment type="subcellular location">
    <subcellularLocation>
        <location evidence="1">Membrane</location>
        <topology evidence="1">Multi-pass membrane protein</topology>
    </subcellularLocation>
</comment>
<evidence type="ECO:0000256" key="3">
    <source>
        <dbReference type="ARBA" id="ARBA00022692"/>
    </source>
</evidence>
<dbReference type="SUPFAM" id="SSF103473">
    <property type="entry name" value="MFS general substrate transporter"/>
    <property type="match status" value="1"/>
</dbReference>
<dbReference type="FunFam" id="1.20.1250.20:FF:000065">
    <property type="entry name" value="Putative MFS pantothenate transporter"/>
    <property type="match status" value="1"/>
</dbReference>
<dbReference type="Pfam" id="PF07690">
    <property type="entry name" value="MFS_1"/>
    <property type="match status" value="1"/>
</dbReference>
<evidence type="ECO:0000256" key="1">
    <source>
        <dbReference type="ARBA" id="ARBA00004141"/>
    </source>
</evidence>
<feature type="transmembrane region" description="Helical" evidence="7">
    <location>
        <begin position="174"/>
        <end position="194"/>
    </location>
</feature>
<keyword evidence="3 7" id="KW-0812">Transmembrane</keyword>
<evidence type="ECO:0000256" key="6">
    <source>
        <dbReference type="ARBA" id="ARBA00037968"/>
    </source>
</evidence>
<feature type="transmembrane region" description="Helical" evidence="7">
    <location>
        <begin position="214"/>
        <end position="234"/>
    </location>
</feature>
<feature type="transmembrane region" description="Helical" evidence="7">
    <location>
        <begin position="448"/>
        <end position="466"/>
    </location>
</feature>
<feature type="transmembrane region" description="Helical" evidence="7">
    <location>
        <begin position="372"/>
        <end position="394"/>
    </location>
</feature>
<feature type="transmembrane region" description="Helical" evidence="7">
    <location>
        <begin position="136"/>
        <end position="162"/>
    </location>
</feature>
<dbReference type="GO" id="GO:0022857">
    <property type="term" value="F:transmembrane transporter activity"/>
    <property type="evidence" value="ECO:0007669"/>
    <property type="project" value="InterPro"/>
</dbReference>
<evidence type="ECO:0000256" key="7">
    <source>
        <dbReference type="SAM" id="Phobius"/>
    </source>
</evidence>
<dbReference type="STRING" id="683960.A0A1E3P0V2"/>
<comment type="similarity">
    <text evidence="6">Belongs to the major facilitator superfamily. Allantoate permease family.</text>
</comment>
<dbReference type="InterPro" id="IPR011701">
    <property type="entry name" value="MFS"/>
</dbReference>
<proteinExistence type="inferred from homology"/>
<feature type="transmembrane region" description="Helical" evidence="7">
    <location>
        <begin position="348"/>
        <end position="366"/>
    </location>
</feature>
<sequence length="516" mass="58658">MAADSPSKAQENKLIKWLKYMFIWYPANYTTQERKLLFKLDLIILVYGCTSFFAKFLDQTNITNAYVSGMKEDLSLYGNELNWLNITYLSGYVLGQIPFLLLMSRPKFSKYVLPTLEILYGICTFCQSRITNIDQLYALRFLVGLFEAPSFAGVHQILGVWYGSRPYKGNPPELFVRAGTWFLCSSLGSMFSGYLQSAAYRNLSGVGGMRGWQWLFIIDGIITIPIAFVGYAFWPGLPDSGKPWYLNKEEYSLALTRTKRNKIEKPGKLDRSVWKRTFTQWKWYVFVAAYISMMMGYYPTNYFSLWLKAQKKYTVYQINNYPTVTNAVTIISSFTGTALAAVFDPWKIFLVSISGQVIFGIIMIIYDVPPAATFFAFYIAGTAGCSSPILYSSINRILRGDQEQKAIVMGSMMSIGYFVYTWLPLALYPTAASYGERAAPRWKVGYPTQLAFTILLGSFFLLATYLDNRDRINSGETMDVEEDVIDSDESSFSELHDIENGKVHIVTSVNNKSISN</sequence>
<gene>
    <name evidence="8" type="ORF">WICANDRAFT_33653</name>
</gene>
<protein>
    <recommendedName>
        <fullName evidence="10">Major facilitator superfamily (MFS) profile domain-containing protein</fullName>
    </recommendedName>
</protein>
<dbReference type="Proteomes" id="UP000094112">
    <property type="component" value="Unassembled WGS sequence"/>
</dbReference>
<feature type="transmembrane region" description="Helical" evidence="7">
    <location>
        <begin position="36"/>
        <end position="54"/>
    </location>
</feature>
<dbReference type="PANTHER" id="PTHR43791:SF28">
    <property type="entry name" value="MAJOR FACILITATOR SUPERFAMILY (MFS) PROFILE DOMAIN-CONTAINING PROTEIN"/>
    <property type="match status" value="1"/>
</dbReference>
<keyword evidence="4 7" id="KW-1133">Transmembrane helix</keyword>
<evidence type="ECO:0000256" key="4">
    <source>
        <dbReference type="ARBA" id="ARBA00022989"/>
    </source>
</evidence>
<feature type="transmembrane region" description="Helical" evidence="7">
    <location>
        <begin position="281"/>
        <end position="300"/>
    </location>
</feature>
<keyword evidence="2" id="KW-0813">Transport</keyword>
<dbReference type="GO" id="GO:0016020">
    <property type="term" value="C:membrane"/>
    <property type="evidence" value="ECO:0007669"/>
    <property type="project" value="UniProtKB-SubCell"/>
</dbReference>
<keyword evidence="9" id="KW-1185">Reference proteome</keyword>
<dbReference type="Gene3D" id="1.20.1250.20">
    <property type="entry name" value="MFS general substrate transporter like domains"/>
    <property type="match status" value="2"/>
</dbReference>
<feature type="transmembrane region" description="Helical" evidence="7">
    <location>
        <begin position="83"/>
        <end position="104"/>
    </location>
</feature>
<dbReference type="RefSeq" id="XP_019037759.1">
    <property type="nucleotide sequence ID" value="XM_019182100.1"/>
</dbReference>